<feature type="transmembrane region" description="Helical" evidence="3">
    <location>
        <begin position="139"/>
        <end position="163"/>
    </location>
</feature>
<feature type="transmembrane region" description="Helical" evidence="3">
    <location>
        <begin position="30"/>
        <end position="63"/>
    </location>
</feature>
<dbReference type="RefSeq" id="WP_303463401.1">
    <property type="nucleotide sequence ID" value="NZ_JAUOPZ010000002.1"/>
</dbReference>
<name>A0AAW7YXK7_9ALTE</name>
<dbReference type="PANTHER" id="PTHR24223">
    <property type="entry name" value="ATP-BINDING CASSETTE SUB-FAMILY C"/>
    <property type="match status" value="1"/>
</dbReference>
<proteinExistence type="predicted"/>
<evidence type="ECO:0000313" key="5">
    <source>
        <dbReference type="EMBL" id="MDO6576921.1"/>
    </source>
</evidence>
<dbReference type="GO" id="GO:0016887">
    <property type="term" value="F:ATP hydrolysis activity"/>
    <property type="evidence" value="ECO:0007669"/>
    <property type="project" value="InterPro"/>
</dbReference>
<dbReference type="Gene3D" id="3.40.50.300">
    <property type="entry name" value="P-loop containing nucleotide triphosphate hydrolases"/>
    <property type="match status" value="1"/>
</dbReference>
<reference evidence="5" key="1">
    <citation type="submission" date="2023-07" db="EMBL/GenBank/DDBJ databases">
        <title>Genome content predicts the carbon catabolic preferences of heterotrophic bacteria.</title>
        <authorList>
            <person name="Gralka M."/>
        </authorList>
    </citation>
    <scope>NUCLEOTIDE SEQUENCE</scope>
    <source>
        <strain evidence="5">F2M12</strain>
    </source>
</reference>
<dbReference type="SMART" id="SM00382">
    <property type="entry name" value="AAA"/>
    <property type="match status" value="1"/>
</dbReference>
<dbReference type="PROSITE" id="PS50893">
    <property type="entry name" value="ABC_TRANSPORTER_2"/>
    <property type="match status" value="1"/>
</dbReference>
<dbReference type="Proteomes" id="UP001170717">
    <property type="component" value="Unassembled WGS sequence"/>
</dbReference>
<evidence type="ECO:0000256" key="3">
    <source>
        <dbReference type="SAM" id="Phobius"/>
    </source>
</evidence>
<sequence>MKSKPLQPAVSAQGIAASKASSSLTEQTSIAAYGALGLALLHGIAGLSILIISSWFIAISAIAPLGFNYVIPAVVIRGLALLRIASGYTTMWLGHKDLLTRIAKARLAVFEQLAAKRLESKAWTVEALANHTEQLASAFIAWVSPLASVMLLMTGLLLTGYFINVPGYGFFIALAIVWLVISVVTAVYGLKAEASSAEAELEFRQQSATFFQASSLWHLKSKTVKGLFNAPSTQRVQDAQLKEQALVSKAMWLFQGGVFTLVALVVLTANTAAYFVPLALITPMVLLAAPDWASATFSSVVKFAKWRHSKAELEAMHTQPLPLLNAHKPSMSLSLTGFIAKERNLPAVNMQFAALGLNVIKGYSGCGKSSVLQAICGLLPFEGRRSIDNVATPQGMLEKWLYVEQQPIILAGTIKLNLDPAASGISEDAMHNVLARVGLQHLTTLAEWVGKGGRALSGGEGKRLALARALLAMPDVLLIDEPFEGLDYEAQQRVAEVINESAHSRLVIVATHVVPAALQPNTTFSLDEKGYQSKSHPSLHTQLNGTQLSYSQLSHNQPRYNQLSHTQIDHAHQNTVGEGGWQVTSPNCTTLTPSEQQQQALAELQHHERNTAFGFKPRRK</sequence>
<dbReference type="InterPro" id="IPR003439">
    <property type="entry name" value="ABC_transporter-like_ATP-bd"/>
</dbReference>
<dbReference type="EMBL" id="JAUOQI010000003">
    <property type="protein sequence ID" value="MDO6576921.1"/>
    <property type="molecule type" value="Genomic_DNA"/>
</dbReference>
<dbReference type="SUPFAM" id="SSF52540">
    <property type="entry name" value="P-loop containing nucleoside triphosphate hydrolases"/>
    <property type="match status" value="1"/>
</dbReference>
<dbReference type="GO" id="GO:0005524">
    <property type="term" value="F:ATP binding"/>
    <property type="evidence" value="ECO:0007669"/>
    <property type="project" value="UniProtKB-KW"/>
</dbReference>
<keyword evidence="3" id="KW-1133">Transmembrane helix</keyword>
<comment type="caution">
    <text evidence="5">The sequence shown here is derived from an EMBL/GenBank/DDBJ whole genome shotgun (WGS) entry which is preliminary data.</text>
</comment>
<protein>
    <submittedName>
        <fullName evidence="5">ATP-binding cassette domain-containing protein</fullName>
    </submittedName>
</protein>
<evidence type="ECO:0000259" key="4">
    <source>
        <dbReference type="PROSITE" id="PS50893"/>
    </source>
</evidence>
<feature type="domain" description="ABC transporter" evidence="4">
    <location>
        <begin position="321"/>
        <end position="553"/>
    </location>
</feature>
<gene>
    <name evidence="5" type="ORF">Q4527_05925</name>
</gene>
<evidence type="ECO:0000313" key="6">
    <source>
        <dbReference type="Proteomes" id="UP001170717"/>
    </source>
</evidence>
<keyword evidence="2 5" id="KW-0067">ATP-binding</keyword>
<keyword evidence="1" id="KW-0547">Nucleotide-binding</keyword>
<dbReference type="InterPro" id="IPR027417">
    <property type="entry name" value="P-loop_NTPase"/>
</dbReference>
<dbReference type="InterPro" id="IPR003593">
    <property type="entry name" value="AAA+_ATPase"/>
</dbReference>
<dbReference type="InterPro" id="IPR050173">
    <property type="entry name" value="ABC_transporter_C-like"/>
</dbReference>
<feature type="transmembrane region" description="Helical" evidence="3">
    <location>
        <begin position="250"/>
        <end position="269"/>
    </location>
</feature>
<keyword evidence="3" id="KW-0472">Membrane</keyword>
<accession>A0AAW7YXK7</accession>
<feature type="transmembrane region" description="Helical" evidence="3">
    <location>
        <begin position="169"/>
        <end position="190"/>
    </location>
</feature>
<dbReference type="AlphaFoldDB" id="A0AAW7YXK7"/>
<keyword evidence="3" id="KW-0812">Transmembrane</keyword>
<dbReference type="Pfam" id="PF00005">
    <property type="entry name" value="ABC_tran"/>
    <property type="match status" value="1"/>
</dbReference>
<evidence type="ECO:0000256" key="2">
    <source>
        <dbReference type="ARBA" id="ARBA00022840"/>
    </source>
</evidence>
<evidence type="ECO:0000256" key="1">
    <source>
        <dbReference type="ARBA" id="ARBA00022741"/>
    </source>
</evidence>
<organism evidence="5 6">
    <name type="scientific">Alteromonas stellipolaris</name>
    <dbReference type="NCBI Taxonomy" id="233316"/>
    <lineage>
        <taxon>Bacteria</taxon>
        <taxon>Pseudomonadati</taxon>
        <taxon>Pseudomonadota</taxon>
        <taxon>Gammaproteobacteria</taxon>
        <taxon>Alteromonadales</taxon>
        <taxon>Alteromonadaceae</taxon>
        <taxon>Alteromonas/Salinimonas group</taxon>
        <taxon>Alteromonas</taxon>
    </lineage>
</organism>